<evidence type="ECO:0000256" key="4">
    <source>
        <dbReference type="ARBA" id="ARBA00022729"/>
    </source>
</evidence>
<feature type="domain" description="Peptidase S1" evidence="12">
    <location>
        <begin position="166"/>
        <end position="405"/>
    </location>
</feature>
<keyword evidence="3 9" id="KW-0645">Protease</keyword>
<evidence type="ECO:0000256" key="5">
    <source>
        <dbReference type="ARBA" id="ARBA00022801"/>
    </source>
</evidence>
<name>A0A482XH37_LAOST</name>
<evidence type="ECO:0000259" key="12">
    <source>
        <dbReference type="PROSITE" id="PS50240"/>
    </source>
</evidence>
<dbReference type="InterPro" id="IPR018114">
    <property type="entry name" value="TRYPSIN_HIS"/>
</dbReference>
<accession>A0A482XH37</accession>
<organism evidence="13 14">
    <name type="scientific">Laodelphax striatellus</name>
    <name type="common">Small brown planthopper</name>
    <name type="synonym">Delphax striatella</name>
    <dbReference type="NCBI Taxonomy" id="195883"/>
    <lineage>
        <taxon>Eukaryota</taxon>
        <taxon>Metazoa</taxon>
        <taxon>Ecdysozoa</taxon>
        <taxon>Arthropoda</taxon>
        <taxon>Hexapoda</taxon>
        <taxon>Insecta</taxon>
        <taxon>Pterygota</taxon>
        <taxon>Neoptera</taxon>
        <taxon>Paraneoptera</taxon>
        <taxon>Hemiptera</taxon>
        <taxon>Auchenorrhyncha</taxon>
        <taxon>Fulgoroidea</taxon>
        <taxon>Delphacidae</taxon>
        <taxon>Criomorphinae</taxon>
        <taxon>Laodelphax</taxon>
    </lineage>
</organism>
<feature type="signal peptide" evidence="11">
    <location>
        <begin position="1"/>
        <end position="24"/>
    </location>
</feature>
<evidence type="ECO:0000313" key="13">
    <source>
        <dbReference type="EMBL" id="RZF45072.1"/>
    </source>
</evidence>
<keyword evidence="4 11" id="KW-0732">Signal</keyword>
<dbReference type="STRING" id="195883.A0A482XH37"/>
<proteinExistence type="predicted"/>
<dbReference type="GO" id="GO:0006508">
    <property type="term" value="P:proteolysis"/>
    <property type="evidence" value="ECO:0007669"/>
    <property type="project" value="UniProtKB-KW"/>
</dbReference>
<keyword evidence="8" id="KW-1015">Disulfide bond</keyword>
<dbReference type="EMBL" id="QKKF02010000">
    <property type="protein sequence ID" value="RZF45072.1"/>
    <property type="molecule type" value="Genomic_DNA"/>
</dbReference>
<dbReference type="FunFam" id="2.40.10.10:FF:000146">
    <property type="entry name" value="Serine protease 53"/>
    <property type="match status" value="1"/>
</dbReference>
<sequence>MDTMLVVSAVLFSAAILLPSDVRSQLSEGDSCSGDNGQTWTCKKLQHCPSAKAEIKYKRPKPCGISADSFIVCCNPSMPSKPPPSNNNFNKPSQQQTPPPFKPTKRPQSNKPSTTSEIKCREYQKYVYKQTSTLPLALEVDYKDEESIDSNNPMENMCGMQEEALIYDGKPARPRELPHQVLLGYEVRRKTEWRCSGSLISERYVLTAAHCIDTESGPPKWVRTGDLDYASNLDRANPQTIRVAKSIGHPAYKTERPFNDIGVLRLEKDVKLDEYSRPACLHNDRYLAENHATASGWGFTENGTKSTSLLKVQLEIIERDKCNEYYQENVSIDDNRMICAGDLIGRKDTCRGDSGGPLQIRRTTPYCMYSIIGVTSIGRGKCGTKQPGVYTRVSHYLPWIESQVWP</sequence>
<evidence type="ECO:0000256" key="11">
    <source>
        <dbReference type="SAM" id="SignalP"/>
    </source>
</evidence>
<evidence type="ECO:0000256" key="6">
    <source>
        <dbReference type="ARBA" id="ARBA00022825"/>
    </source>
</evidence>
<gene>
    <name evidence="13" type="ORF">LSTR_LSTR002033</name>
</gene>
<dbReference type="InterPro" id="IPR001314">
    <property type="entry name" value="Peptidase_S1A"/>
</dbReference>
<dbReference type="SUPFAM" id="SSF50494">
    <property type="entry name" value="Trypsin-like serine proteases"/>
    <property type="match status" value="1"/>
</dbReference>
<dbReference type="Pfam" id="PF00089">
    <property type="entry name" value="Trypsin"/>
    <property type="match status" value="1"/>
</dbReference>
<dbReference type="InterPro" id="IPR001254">
    <property type="entry name" value="Trypsin_dom"/>
</dbReference>
<evidence type="ECO:0000256" key="2">
    <source>
        <dbReference type="ARBA" id="ARBA00022525"/>
    </source>
</evidence>
<dbReference type="InParanoid" id="A0A482XH37"/>
<dbReference type="PRINTS" id="PR00722">
    <property type="entry name" value="CHYMOTRYPSIN"/>
</dbReference>
<dbReference type="PROSITE" id="PS00135">
    <property type="entry name" value="TRYPSIN_SER"/>
    <property type="match status" value="1"/>
</dbReference>
<dbReference type="GO" id="GO:0004252">
    <property type="term" value="F:serine-type endopeptidase activity"/>
    <property type="evidence" value="ECO:0007669"/>
    <property type="project" value="InterPro"/>
</dbReference>
<evidence type="ECO:0000256" key="7">
    <source>
        <dbReference type="ARBA" id="ARBA00023145"/>
    </source>
</evidence>
<comment type="subcellular location">
    <subcellularLocation>
        <location evidence="1">Secreted</location>
    </subcellularLocation>
</comment>
<dbReference type="InterPro" id="IPR043504">
    <property type="entry name" value="Peptidase_S1_PA_chymotrypsin"/>
</dbReference>
<comment type="caution">
    <text evidence="13">The sequence shown here is derived from an EMBL/GenBank/DDBJ whole genome shotgun (WGS) entry which is preliminary data.</text>
</comment>
<dbReference type="FunCoup" id="A0A482XH37">
    <property type="interactions" value="12"/>
</dbReference>
<dbReference type="SMR" id="A0A482XH37"/>
<dbReference type="AlphaFoldDB" id="A0A482XH37"/>
<dbReference type="Gene3D" id="2.40.10.10">
    <property type="entry name" value="Trypsin-like serine proteases"/>
    <property type="match status" value="2"/>
</dbReference>
<dbReference type="PROSITE" id="PS50240">
    <property type="entry name" value="TRYPSIN_DOM"/>
    <property type="match status" value="1"/>
</dbReference>
<dbReference type="InterPro" id="IPR033116">
    <property type="entry name" value="TRYPSIN_SER"/>
</dbReference>
<keyword evidence="14" id="KW-1185">Reference proteome</keyword>
<dbReference type="OrthoDB" id="6339452at2759"/>
<evidence type="ECO:0000256" key="3">
    <source>
        <dbReference type="ARBA" id="ARBA00022670"/>
    </source>
</evidence>
<keyword evidence="5 9" id="KW-0378">Hydrolase</keyword>
<evidence type="ECO:0000313" key="14">
    <source>
        <dbReference type="Proteomes" id="UP000291343"/>
    </source>
</evidence>
<dbReference type="PANTHER" id="PTHR24252">
    <property type="entry name" value="ACROSIN-RELATED"/>
    <property type="match status" value="1"/>
</dbReference>
<dbReference type="PANTHER" id="PTHR24252:SF7">
    <property type="entry name" value="HYALIN"/>
    <property type="match status" value="1"/>
</dbReference>
<dbReference type="InterPro" id="IPR009003">
    <property type="entry name" value="Peptidase_S1_PA"/>
</dbReference>
<evidence type="ECO:0000256" key="8">
    <source>
        <dbReference type="ARBA" id="ARBA00023157"/>
    </source>
</evidence>
<protein>
    <recommendedName>
        <fullName evidence="12">Peptidase S1 domain-containing protein</fullName>
    </recommendedName>
</protein>
<keyword evidence="2" id="KW-0964">Secreted</keyword>
<reference evidence="13 14" key="1">
    <citation type="journal article" date="2017" name="Gigascience">
        <title>Genome sequence of the small brown planthopper, Laodelphax striatellus.</title>
        <authorList>
            <person name="Zhu J."/>
            <person name="Jiang F."/>
            <person name="Wang X."/>
            <person name="Yang P."/>
            <person name="Bao Y."/>
            <person name="Zhao W."/>
            <person name="Wang W."/>
            <person name="Lu H."/>
            <person name="Wang Q."/>
            <person name="Cui N."/>
            <person name="Li J."/>
            <person name="Chen X."/>
            <person name="Luo L."/>
            <person name="Yu J."/>
            <person name="Kang L."/>
            <person name="Cui F."/>
        </authorList>
    </citation>
    <scope>NUCLEOTIDE SEQUENCE [LARGE SCALE GENOMIC DNA]</scope>
    <source>
        <strain evidence="13">Lst14</strain>
    </source>
</reference>
<evidence type="ECO:0000256" key="1">
    <source>
        <dbReference type="ARBA" id="ARBA00004613"/>
    </source>
</evidence>
<keyword evidence="6 9" id="KW-0720">Serine protease</keyword>
<feature type="region of interest" description="Disordered" evidence="10">
    <location>
        <begin position="81"/>
        <end position="116"/>
    </location>
</feature>
<feature type="chain" id="PRO_5019808023" description="Peptidase S1 domain-containing protein" evidence="11">
    <location>
        <begin position="25"/>
        <end position="406"/>
    </location>
</feature>
<evidence type="ECO:0000256" key="9">
    <source>
        <dbReference type="RuleBase" id="RU363034"/>
    </source>
</evidence>
<dbReference type="Proteomes" id="UP000291343">
    <property type="component" value="Unassembled WGS sequence"/>
</dbReference>
<keyword evidence="7" id="KW-0865">Zymogen</keyword>
<dbReference type="PROSITE" id="PS00134">
    <property type="entry name" value="TRYPSIN_HIS"/>
    <property type="match status" value="1"/>
</dbReference>
<dbReference type="GO" id="GO:0005576">
    <property type="term" value="C:extracellular region"/>
    <property type="evidence" value="ECO:0007669"/>
    <property type="project" value="UniProtKB-SubCell"/>
</dbReference>
<dbReference type="SMART" id="SM00020">
    <property type="entry name" value="Tryp_SPc"/>
    <property type="match status" value="1"/>
</dbReference>
<dbReference type="CDD" id="cd00190">
    <property type="entry name" value="Tryp_SPc"/>
    <property type="match status" value="1"/>
</dbReference>
<evidence type="ECO:0000256" key="10">
    <source>
        <dbReference type="SAM" id="MobiDB-lite"/>
    </source>
</evidence>
<feature type="compositionally biased region" description="Low complexity" evidence="10">
    <location>
        <begin position="86"/>
        <end position="96"/>
    </location>
</feature>